<gene>
    <name evidence="2" type="ORF">PENTCL1PPCAC_15857</name>
</gene>
<dbReference type="PANTHER" id="PTHR43319">
    <property type="entry name" value="BETA-LACTAMASE-RELATED"/>
    <property type="match status" value="1"/>
</dbReference>
<accession>A0AAV5THF0</accession>
<dbReference type="Gene3D" id="3.40.710.10">
    <property type="entry name" value="DD-peptidase/beta-lactamase superfamily"/>
    <property type="match status" value="1"/>
</dbReference>
<dbReference type="SUPFAM" id="SSF56601">
    <property type="entry name" value="beta-lactamase/transpeptidase-like"/>
    <property type="match status" value="1"/>
</dbReference>
<dbReference type="InterPro" id="IPR001466">
    <property type="entry name" value="Beta-lactam-related"/>
</dbReference>
<proteinExistence type="predicted"/>
<organism evidence="2 3">
    <name type="scientific">Pristionchus entomophagus</name>
    <dbReference type="NCBI Taxonomy" id="358040"/>
    <lineage>
        <taxon>Eukaryota</taxon>
        <taxon>Metazoa</taxon>
        <taxon>Ecdysozoa</taxon>
        <taxon>Nematoda</taxon>
        <taxon>Chromadorea</taxon>
        <taxon>Rhabditida</taxon>
        <taxon>Rhabditina</taxon>
        <taxon>Diplogasteromorpha</taxon>
        <taxon>Diplogasteroidea</taxon>
        <taxon>Neodiplogasteridae</taxon>
        <taxon>Pristionchus</taxon>
    </lineage>
</organism>
<name>A0AAV5THF0_9BILA</name>
<sequence length="74" mass="8245">ERGGASLTVYHHGKKVVDIWGGYADRASLRKWKKDTLQVAFSTTKGVGAVCVAMLVDSFNFSFSDKVVTFWPNY</sequence>
<protein>
    <recommendedName>
        <fullName evidence="1">Beta-lactamase-related domain-containing protein</fullName>
    </recommendedName>
</protein>
<feature type="domain" description="Beta-lactamase-related" evidence="1">
    <location>
        <begin position="2"/>
        <end position="72"/>
    </location>
</feature>
<dbReference type="Pfam" id="PF00144">
    <property type="entry name" value="Beta-lactamase"/>
    <property type="match status" value="1"/>
</dbReference>
<dbReference type="PANTHER" id="PTHR43319:SF4">
    <property type="entry name" value="BETA-LACTAMASE DOMAIN-CONTAINING PROTEIN 2"/>
    <property type="match status" value="1"/>
</dbReference>
<feature type="non-terminal residue" evidence="2">
    <location>
        <position position="74"/>
    </location>
</feature>
<dbReference type="AlphaFoldDB" id="A0AAV5THF0"/>
<dbReference type="InterPro" id="IPR052907">
    <property type="entry name" value="Beta-lactamase/esterase"/>
</dbReference>
<dbReference type="InterPro" id="IPR012338">
    <property type="entry name" value="Beta-lactam/transpept-like"/>
</dbReference>
<evidence type="ECO:0000313" key="2">
    <source>
        <dbReference type="EMBL" id="GMS93682.1"/>
    </source>
</evidence>
<reference evidence="2" key="1">
    <citation type="submission" date="2023-10" db="EMBL/GenBank/DDBJ databases">
        <title>Genome assembly of Pristionchus species.</title>
        <authorList>
            <person name="Yoshida K."/>
            <person name="Sommer R.J."/>
        </authorList>
    </citation>
    <scope>NUCLEOTIDE SEQUENCE</scope>
    <source>
        <strain evidence="2">RS0144</strain>
    </source>
</reference>
<evidence type="ECO:0000313" key="3">
    <source>
        <dbReference type="Proteomes" id="UP001432027"/>
    </source>
</evidence>
<keyword evidence="3" id="KW-1185">Reference proteome</keyword>
<evidence type="ECO:0000259" key="1">
    <source>
        <dbReference type="Pfam" id="PF00144"/>
    </source>
</evidence>
<feature type="non-terminal residue" evidence="2">
    <location>
        <position position="1"/>
    </location>
</feature>
<dbReference type="Proteomes" id="UP001432027">
    <property type="component" value="Unassembled WGS sequence"/>
</dbReference>
<dbReference type="EMBL" id="BTSX01000004">
    <property type="protein sequence ID" value="GMS93682.1"/>
    <property type="molecule type" value="Genomic_DNA"/>
</dbReference>
<comment type="caution">
    <text evidence="2">The sequence shown here is derived from an EMBL/GenBank/DDBJ whole genome shotgun (WGS) entry which is preliminary data.</text>
</comment>